<protein>
    <recommendedName>
        <fullName evidence="4">Biopolymer transporter Tol</fullName>
    </recommendedName>
</protein>
<evidence type="ECO:0000313" key="2">
    <source>
        <dbReference type="EMBL" id="ACV05411.1"/>
    </source>
</evidence>
<evidence type="ECO:0008006" key="4">
    <source>
        <dbReference type="Google" id="ProtNLM"/>
    </source>
</evidence>
<dbReference type="eggNOG" id="COG0823">
    <property type="taxonomic scope" value="Bacteria"/>
</dbReference>
<feature type="region of interest" description="Disordered" evidence="1">
    <location>
        <begin position="66"/>
        <end position="91"/>
    </location>
</feature>
<proteinExistence type="predicted"/>
<name>C7NK24_KYTSD</name>
<keyword evidence="3" id="KW-1185">Reference proteome</keyword>
<dbReference type="AlphaFoldDB" id="C7NK24"/>
<dbReference type="Proteomes" id="UP000006666">
    <property type="component" value="Chromosome"/>
</dbReference>
<evidence type="ECO:0000313" key="3">
    <source>
        <dbReference type="Proteomes" id="UP000006666"/>
    </source>
</evidence>
<accession>C7NK24</accession>
<evidence type="ECO:0000256" key="1">
    <source>
        <dbReference type="SAM" id="MobiDB-lite"/>
    </source>
</evidence>
<dbReference type="STRING" id="478801.Ksed_03340"/>
<dbReference type="HOGENOM" id="CLU_160611_0_0_11"/>
<organism evidence="2 3">
    <name type="scientific">Kytococcus sedentarius (strain ATCC 14392 / DSM 20547 / JCM 11482 / CCUG 33030 / NBRC 15357 / NCTC 11040 / CCM 314 / 541)</name>
    <name type="common">Micrococcus sedentarius</name>
    <dbReference type="NCBI Taxonomy" id="478801"/>
    <lineage>
        <taxon>Bacteria</taxon>
        <taxon>Bacillati</taxon>
        <taxon>Actinomycetota</taxon>
        <taxon>Actinomycetes</taxon>
        <taxon>Micrococcales</taxon>
        <taxon>Kytococcaceae</taxon>
        <taxon>Kytococcus</taxon>
    </lineage>
</organism>
<dbReference type="RefSeq" id="WP_012801829.1">
    <property type="nucleotide sequence ID" value="NC_013169.1"/>
</dbReference>
<dbReference type="EMBL" id="CP001686">
    <property type="protein sequence ID" value="ACV05411.1"/>
    <property type="molecule type" value="Genomic_DNA"/>
</dbReference>
<dbReference type="KEGG" id="kse:Ksed_03340"/>
<gene>
    <name evidence="2" type="ordered locus">Ksed_03340</name>
</gene>
<reference evidence="2 3" key="1">
    <citation type="journal article" date="2009" name="Stand. Genomic Sci.">
        <title>Complete genome sequence of Kytococcus sedentarius type strain (541).</title>
        <authorList>
            <person name="Sims D."/>
            <person name="Brettin T."/>
            <person name="Detter J.C."/>
            <person name="Han C."/>
            <person name="Lapidus A."/>
            <person name="Copeland A."/>
            <person name="Glavina Del Rio T."/>
            <person name="Nolan M."/>
            <person name="Chen F."/>
            <person name="Lucas S."/>
            <person name="Tice H."/>
            <person name="Cheng J.F."/>
            <person name="Bruce D."/>
            <person name="Goodwin L."/>
            <person name="Pitluck S."/>
            <person name="Ovchinnikova G."/>
            <person name="Pati A."/>
            <person name="Ivanova N."/>
            <person name="Mavrommatis K."/>
            <person name="Chen A."/>
            <person name="Palaniappan K."/>
            <person name="D'haeseleer P."/>
            <person name="Chain P."/>
            <person name="Bristow J."/>
            <person name="Eisen J.A."/>
            <person name="Markowitz V."/>
            <person name="Hugenholtz P."/>
            <person name="Schneider S."/>
            <person name="Goker M."/>
            <person name="Pukall R."/>
            <person name="Kyrpides N.C."/>
            <person name="Klenk H.P."/>
        </authorList>
    </citation>
    <scope>NUCLEOTIDE SEQUENCE [LARGE SCALE GENOMIC DNA]</scope>
    <source>
        <strain evidence="3">ATCC 14392 / DSM 20547 / JCM 11482 / CCUG 33030 / NBRC 15357 / NCTC 11040 / CCM 314 / 541</strain>
    </source>
</reference>
<sequence>MPDRTPDGRWIVVDGRRWRASDPAIPEAFRAELVQELMRARREVRSRGDSARPAVHDAKVALGERGDPWWEAPTDEGLGPIRLAAGEDLPR</sequence>